<keyword evidence="2" id="KW-1185">Reference proteome</keyword>
<evidence type="ECO:0000313" key="2">
    <source>
        <dbReference type="Proteomes" id="UP001163321"/>
    </source>
</evidence>
<name>A0ACC0WDW3_9STRA</name>
<evidence type="ECO:0000313" key="1">
    <source>
        <dbReference type="EMBL" id="KAI9916602.1"/>
    </source>
</evidence>
<accession>A0ACC0WDW3</accession>
<dbReference type="Proteomes" id="UP001163321">
    <property type="component" value="Chromosome 2"/>
</dbReference>
<reference evidence="1 2" key="1">
    <citation type="journal article" date="2022" name="bioRxiv">
        <title>The genome of the oomycete Peronosclerospora sorghi, a cosmopolitan pathogen of maize and sorghum, is inflated with dispersed pseudogenes.</title>
        <authorList>
            <person name="Fletcher K."/>
            <person name="Martin F."/>
            <person name="Isakeit T."/>
            <person name="Cavanaugh K."/>
            <person name="Magill C."/>
            <person name="Michelmore R."/>
        </authorList>
    </citation>
    <scope>NUCLEOTIDE SEQUENCE [LARGE SCALE GENOMIC DNA]</scope>
    <source>
        <strain evidence="1">P6</strain>
    </source>
</reference>
<gene>
    <name evidence="1" type="ORF">PsorP6_017008</name>
</gene>
<dbReference type="EMBL" id="CM047581">
    <property type="protein sequence ID" value="KAI9916602.1"/>
    <property type="molecule type" value="Genomic_DNA"/>
</dbReference>
<organism evidence="1 2">
    <name type="scientific">Peronosclerospora sorghi</name>
    <dbReference type="NCBI Taxonomy" id="230839"/>
    <lineage>
        <taxon>Eukaryota</taxon>
        <taxon>Sar</taxon>
        <taxon>Stramenopiles</taxon>
        <taxon>Oomycota</taxon>
        <taxon>Peronosporomycetes</taxon>
        <taxon>Peronosporales</taxon>
        <taxon>Peronosporaceae</taxon>
        <taxon>Peronosclerospora</taxon>
    </lineage>
</organism>
<protein>
    <submittedName>
        <fullName evidence="1">Uncharacterized protein</fullName>
    </submittedName>
</protein>
<sequence>MSLDNLHSLDIKRYQRSCVFLRFLEYIVFKKDDQGRDVTVIVRLSVDIPECPPLSNELKTTREKITSVTIVRASDTLRSATQVFQLSQCDITKGSLLPLNTAATFYVHSTMSLIQLTRNALREQSRVEDEPLNPASSVRPLRYRVQGLNKAALIALVPSEVHTDAVSVRCVVTCSAPKVLFNEQAFGSRKTSSRITLRAVALLQGLREPIPRGSHANVSHTNYDNAMLPGIASFVVLILIAVRPSDRAPNRLVPPLFPKLLMHHAAVRLQWRKIACLGVRDTTVSPPPFDPRLVQSTALGRYSRQAMQSLSTSHEVDTERADDRIDERCSIYEVIDTKDIVPEKQLRPQSESMSTF</sequence>
<comment type="caution">
    <text evidence="1">The sequence shown here is derived from an EMBL/GenBank/DDBJ whole genome shotgun (WGS) entry which is preliminary data.</text>
</comment>
<proteinExistence type="predicted"/>